<reference evidence="1 2" key="1">
    <citation type="journal article" date="2016" name="G3 (Bethesda)">
        <title>First Draft Assembly and Annotation of the Genome of a California Endemic Oak Quercus lobata Nee (Fagaceae).</title>
        <authorList>
            <person name="Sork V.L."/>
            <person name="Fitz-Gibbon S.T."/>
            <person name="Puiu D."/>
            <person name="Crepeau M."/>
            <person name="Gugger P.F."/>
            <person name="Sherman R."/>
            <person name="Stevens K."/>
            <person name="Langley C.H."/>
            <person name="Pellegrini M."/>
            <person name="Salzberg S.L."/>
        </authorList>
    </citation>
    <scope>NUCLEOTIDE SEQUENCE [LARGE SCALE GENOMIC DNA]</scope>
    <source>
        <strain evidence="1 2">cv. SW786</strain>
    </source>
</reference>
<dbReference type="Proteomes" id="UP000594261">
    <property type="component" value="Chromosome 7"/>
</dbReference>
<sequence>MEGDAKICFDALNLGLLNFEWSTSVPLNNAVEISRSIDSGAFCWIDGLRDEEGVWCTDKDRIAGIVDGYFKNFFSTSHLNRVDEVLNSVDKVIIEEMNQSLLRPFVGEEVGRAFFQMHLSKLPGPDAYVLNKMNFTHILLIPKKKEPRSLSNYCPISLSNVTSLFYRVYKARYFPSCSFLEVELGSNPFYVWRSLLQVREVILEGSRWRVGSGTTIDIVGHQWLPRPPCLRTEGSPSAKVRELVDEDT</sequence>
<keyword evidence="2" id="KW-1185">Reference proteome</keyword>
<evidence type="ECO:0000313" key="1">
    <source>
        <dbReference type="EnsemblPlants" id="QL07p015323:mrna"/>
    </source>
</evidence>
<reference evidence="1" key="2">
    <citation type="submission" date="2021-01" db="UniProtKB">
        <authorList>
            <consortium name="EnsemblPlants"/>
        </authorList>
    </citation>
    <scope>IDENTIFICATION</scope>
</reference>
<dbReference type="EnsemblPlants" id="QL07p015323:mrna">
    <property type="protein sequence ID" value="QL07p015323:mrna"/>
    <property type="gene ID" value="QL07p015323"/>
</dbReference>
<evidence type="ECO:0000313" key="2">
    <source>
        <dbReference type="Proteomes" id="UP000594261"/>
    </source>
</evidence>
<dbReference type="Gramene" id="QL07p015323:mrna">
    <property type="protein sequence ID" value="QL07p015323:mrna"/>
    <property type="gene ID" value="QL07p015323"/>
</dbReference>
<protein>
    <submittedName>
        <fullName evidence="1">Uncharacterized protein</fullName>
    </submittedName>
</protein>
<name>A0A7N2R7L2_QUELO</name>
<dbReference type="InParanoid" id="A0A7N2R7L2"/>
<organism evidence="1 2">
    <name type="scientific">Quercus lobata</name>
    <name type="common">Valley oak</name>
    <dbReference type="NCBI Taxonomy" id="97700"/>
    <lineage>
        <taxon>Eukaryota</taxon>
        <taxon>Viridiplantae</taxon>
        <taxon>Streptophyta</taxon>
        <taxon>Embryophyta</taxon>
        <taxon>Tracheophyta</taxon>
        <taxon>Spermatophyta</taxon>
        <taxon>Magnoliopsida</taxon>
        <taxon>eudicotyledons</taxon>
        <taxon>Gunneridae</taxon>
        <taxon>Pentapetalae</taxon>
        <taxon>rosids</taxon>
        <taxon>fabids</taxon>
        <taxon>Fagales</taxon>
        <taxon>Fagaceae</taxon>
        <taxon>Quercus</taxon>
    </lineage>
</organism>
<accession>A0A7N2R7L2</accession>
<dbReference type="AlphaFoldDB" id="A0A7N2R7L2"/>
<dbReference type="EMBL" id="LRBV02000007">
    <property type="status" value="NOT_ANNOTATED_CDS"/>
    <property type="molecule type" value="Genomic_DNA"/>
</dbReference>
<proteinExistence type="predicted"/>